<protein>
    <submittedName>
        <fullName evidence="1">4826_t:CDS:1</fullName>
    </submittedName>
</protein>
<evidence type="ECO:0000313" key="2">
    <source>
        <dbReference type="Proteomes" id="UP000789570"/>
    </source>
</evidence>
<name>A0A9N9NZ79_9GLOM</name>
<comment type="caution">
    <text evidence="1">The sequence shown here is derived from an EMBL/GenBank/DDBJ whole genome shotgun (WGS) entry which is preliminary data.</text>
</comment>
<evidence type="ECO:0000313" key="1">
    <source>
        <dbReference type="EMBL" id="CAG8770005.1"/>
    </source>
</evidence>
<organism evidence="1 2">
    <name type="scientific">Funneliformis caledonium</name>
    <dbReference type="NCBI Taxonomy" id="1117310"/>
    <lineage>
        <taxon>Eukaryota</taxon>
        <taxon>Fungi</taxon>
        <taxon>Fungi incertae sedis</taxon>
        <taxon>Mucoromycota</taxon>
        <taxon>Glomeromycotina</taxon>
        <taxon>Glomeromycetes</taxon>
        <taxon>Glomerales</taxon>
        <taxon>Glomeraceae</taxon>
        <taxon>Funneliformis</taxon>
    </lineage>
</organism>
<reference evidence="1" key="1">
    <citation type="submission" date="2021-06" db="EMBL/GenBank/DDBJ databases">
        <authorList>
            <person name="Kallberg Y."/>
            <person name="Tangrot J."/>
            <person name="Rosling A."/>
        </authorList>
    </citation>
    <scope>NUCLEOTIDE SEQUENCE</scope>
    <source>
        <strain evidence="1">UK204</strain>
    </source>
</reference>
<feature type="non-terminal residue" evidence="1">
    <location>
        <position position="1"/>
    </location>
</feature>
<sequence length="88" mass="10380">MVQLAKYLLRIGRMVKEWMIFGMMKPLIPKENVVFLFQLQSNSQNAPKEFINELKVHHQFITSGIRFLRLYGVSRDPITKNYCAVYSN</sequence>
<dbReference type="EMBL" id="CAJVPQ010026929">
    <property type="protein sequence ID" value="CAG8770005.1"/>
    <property type="molecule type" value="Genomic_DNA"/>
</dbReference>
<gene>
    <name evidence="1" type="ORF">FCALED_LOCUS17476</name>
</gene>
<accession>A0A9N9NZ79</accession>
<keyword evidence="2" id="KW-1185">Reference proteome</keyword>
<proteinExistence type="predicted"/>
<dbReference type="AlphaFoldDB" id="A0A9N9NZ79"/>
<dbReference type="Proteomes" id="UP000789570">
    <property type="component" value="Unassembled WGS sequence"/>
</dbReference>